<name>A0AAV2N1B4_9HYME</name>
<sequence length="72" mass="8289">MRPAREHVPLSHYLVSWIAEMYTAPRYVAGCPDRPGLDEYPCNLLVKDVHLTQQLTIPIATVLRERACDQLR</sequence>
<protein>
    <submittedName>
        <fullName evidence="1">Uncharacterized protein</fullName>
    </submittedName>
</protein>
<gene>
    <name evidence="1" type="ORF">LPLAT_LOCUS473</name>
</gene>
<dbReference type="Proteomes" id="UP001497644">
    <property type="component" value="Chromosome 1"/>
</dbReference>
<organism evidence="1 2">
    <name type="scientific">Lasius platythorax</name>
    <dbReference type="NCBI Taxonomy" id="488582"/>
    <lineage>
        <taxon>Eukaryota</taxon>
        <taxon>Metazoa</taxon>
        <taxon>Ecdysozoa</taxon>
        <taxon>Arthropoda</taxon>
        <taxon>Hexapoda</taxon>
        <taxon>Insecta</taxon>
        <taxon>Pterygota</taxon>
        <taxon>Neoptera</taxon>
        <taxon>Endopterygota</taxon>
        <taxon>Hymenoptera</taxon>
        <taxon>Apocrita</taxon>
        <taxon>Aculeata</taxon>
        <taxon>Formicoidea</taxon>
        <taxon>Formicidae</taxon>
        <taxon>Formicinae</taxon>
        <taxon>Lasius</taxon>
        <taxon>Lasius</taxon>
    </lineage>
</organism>
<evidence type="ECO:0000313" key="2">
    <source>
        <dbReference type="Proteomes" id="UP001497644"/>
    </source>
</evidence>
<dbReference type="EMBL" id="OZ034824">
    <property type="protein sequence ID" value="CAL1673620.1"/>
    <property type="molecule type" value="Genomic_DNA"/>
</dbReference>
<dbReference type="AlphaFoldDB" id="A0AAV2N1B4"/>
<reference evidence="1 2" key="1">
    <citation type="submission" date="2024-04" db="EMBL/GenBank/DDBJ databases">
        <authorList>
            <consortium name="Molecular Ecology Group"/>
        </authorList>
    </citation>
    <scope>NUCLEOTIDE SEQUENCE [LARGE SCALE GENOMIC DNA]</scope>
</reference>
<keyword evidence="2" id="KW-1185">Reference proteome</keyword>
<accession>A0AAV2N1B4</accession>
<proteinExistence type="predicted"/>
<evidence type="ECO:0000313" key="1">
    <source>
        <dbReference type="EMBL" id="CAL1673620.1"/>
    </source>
</evidence>